<dbReference type="PANTHER" id="PTHR24185:SF1">
    <property type="entry name" value="CALCIUM-INDEPENDENT PHOSPHOLIPASE A2-GAMMA"/>
    <property type="match status" value="1"/>
</dbReference>
<proteinExistence type="predicted"/>
<keyword evidence="2 4" id="KW-0442">Lipid degradation</keyword>
<gene>
    <name evidence="6" type="ORF">FOPG_18139</name>
</gene>
<comment type="caution">
    <text evidence="4">Lacks conserved residue(s) required for the propagation of feature annotation.</text>
</comment>
<dbReference type="PANTHER" id="PTHR24185">
    <property type="entry name" value="CALCIUM-INDEPENDENT PHOSPHOLIPASE A2-GAMMA"/>
    <property type="match status" value="1"/>
</dbReference>
<dbReference type="PROSITE" id="PS51635">
    <property type="entry name" value="PNPLA"/>
    <property type="match status" value="1"/>
</dbReference>
<keyword evidence="3 4" id="KW-0443">Lipid metabolism</keyword>
<name>X0H0J0_FUSOX</name>
<dbReference type="AlphaFoldDB" id="X0H0J0"/>
<dbReference type="Gene3D" id="3.40.1090.10">
    <property type="entry name" value="Cytosolic phospholipase A2 catalytic domain"/>
    <property type="match status" value="1"/>
</dbReference>
<evidence type="ECO:0000256" key="4">
    <source>
        <dbReference type="PROSITE-ProRule" id="PRU01161"/>
    </source>
</evidence>
<dbReference type="InterPro" id="IPR002641">
    <property type="entry name" value="PNPLA_dom"/>
</dbReference>
<dbReference type="EMBL" id="JH659125">
    <property type="protein sequence ID" value="EXL65640.1"/>
    <property type="molecule type" value="Genomic_DNA"/>
</dbReference>
<evidence type="ECO:0000256" key="1">
    <source>
        <dbReference type="ARBA" id="ARBA00022801"/>
    </source>
</evidence>
<dbReference type="GO" id="GO:0016020">
    <property type="term" value="C:membrane"/>
    <property type="evidence" value="ECO:0007669"/>
    <property type="project" value="TreeGrafter"/>
</dbReference>
<dbReference type="GO" id="GO:0047499">
    <property type="term" value="F:calcium-independent phospholipase A2 activity"/>
    <property type="evidence" value="ECO:0007669"/>
    <property type="project" value="TreeGrafter"/>
</dbReference>
<feature type="active site" description="Proton acceptor" evidence="4">
    <location>
        <position position="196"/>
    </location>
</feature>
<dbReference type="OrthoDB" id="1658288at2759"/>
<dbReference type="GO" id="GO:0016042">
    <property type="term" value="P:lipid catabolic process"/>
    <property type="evidence" value="ECO:0007669"/>
    <property type="project" value="UniProtKB-UniRule"/>
</dbReference>
<organism evidence="6">
    <name type="scientific">Fusarium oxysporum f. sp. conglutinans race 2 54008</name>
    <dbReference type="NCBI Taxonomy" id="1089457"/>
    <lineage>
        <taxon>Eukaryota</taxon>
        <taxon>Fungi</taxon>
        <taxon>Dikarya</taxon>
        <taxon>Ascomycota</taxon>
        <taxon>Pezizomycotina</taxon>
        <taxon>Sordariomycetes</taxon>
        <taxon>Hypocreomycetidae</taxon>
        <taxon>Hypocreales</taxon>
        <taxon>Nectriaceae</taxon>
        <taxon>Fusarium</taxon>
        <taxon>Fusarium oxysporum species complex</taxon>
    </lineage>
</organism>
<evidence type="ECO:0000256" key="3">
    <source>
        <dbReference type="ARBA" id="ARBA00023098"/>
    </source>
</evidence>
<accession>X0H0J0</accession>
<dbReference type="InterPro" id="IPR016035">
    <property type="entry name" value="Acyl_Trfase/lysoPLipase"/>
</dbReference>
<evidence type="ECO:0000313" key="6">
    <source>
        <dbReference type="EMBL" id="EXL65640.1"/>
    </source>
</evidence>
<dbReference type="SUPFAM" id="SSF52151">
    <property type="entry name" value="FabD/lysophospholipase-like"/>
    <property type="match status" value="1"/>
</dbReference>
<feature type="short sequence motif" description="GXSXG" evidence="4">
    <location>
        <begin position="47"/>
        <end position="51"/>
    </location>
</feature>
<dbReference type="Proteomes" id="UP000030676">
    <property type="component" value="Unassembled WGS sequence"/>
</dbReference>
<reference evidence="6" key="2">
    <citation type="submission" date="2012-05" db="EMBL/GenBank/DDBJ databases">
        <title>The Genome Annotation of Fusarium oxysporum PHW808.</title>
        <authorList>
            <consortium name="The Broad Institute Genomics Platform"/>
            <person name="Ma L.-J."/>
            <person name="Corby-Kistler H."/>
            <person name="Broz K."/>
            <person name="Gale L.R."/>
            <person name="Jonkers W."/>
            <person name="O'Donnell K."/>
            <person name="Ploetz R."/>
            <person name="Steinberg C."/>
            <person name="Schwartz D.C."/>
            <person name="VanEtten H."/>
            <person name="Zhou S."/>
            <person name="Young S.K."/>
            <person name="Zeng Q."/>
            <person name="Gargeya S."/>
            <person name="Fitzgerald M."/>
            <person name="Abouelleil A."/>
            <person name="Alvarado L."/>
            <person name="Chapman S.B."/>
            <person name="Gainer-Dewar J."/>
            <person name="Goldberg J."/>
            <person name="Griggs A."/>
            <person name="Gujja S."/>
            <person name="Hansen M."/>
            <person name="Howarth C."/>
            <person name="Imamovic A."/>
            <person name="Ireland A."/>
            <person name="Larimer J."/>
            <person name="McCowan C."/>
            <person name="Murphy C."/>
            <person name="Pearson M."/>
            <person name="Poon T.W."/>
            <person name="Priest M."/>
            <person name="Roberts A."/>
            <person name="Saif S."/>
            <person name="Shea T."/>
            <person name="Sykes S."/>
            <person name="Wortman J."/>
            <person name="Nusbaum C."/>
            <person name="Birren B."/>
        </authorList>
    </citation>
    <scope>NUCLEOTIDE SEQUENCE</scope>
    <source>
        <strain evidence="6">54008</strain>
    </source>
</reference>
<dbReference type="GO" id="GO:0019369">
    <property type="term" value="P:arachidonate metabolic process"/>
    <property type="evidence" value="ECO:0007669"/>
    <property type="project" value="TreeGrafter"/>
</dbReference>
<feature type="active site" description="Nucleophile" evidence="4">
    <location>
        <position position="49"/>
    </location>
</feature>
<keyword evidence="1 4" id="KW-0378">Hydrolase</keyword>
<reference evidence="6" key="1">
    <citation type="submission" date="2011-11" db="EMBL/GenBank/DDBJ databases">
        <title>The Genome Sequence of Fusarium oxysporum PHW808.</title>
        <authorList>
            <consortium name="The Broad Institute Genome Sequencing Platform"/>
            <person name="Ma L.-J."/>
            <person name="Gale L.R."/>
            <person name="Schwartz D.C."/>
            <person name="Zhou S."/>
            <person name="Corby-Kistler H."/>
            <person name="Young S.K."/>
            <person name="Zeng Q."/>
            <person name="Gargeya S."/>
            <person name="Fitzgerald M."/>
            <person name="Haas B."/>
            <person name="Abouelleil A."/>
            <person name="Alvarado L."/>
            <person name="Arachchi H.M."/>
            <person name="Berlin A."/>
            <person name="Brown A."/>
            <person name="Chapman S.B."/>
            <person name="Chen Z."/>
            <person name="Dunbar C."/>
            <person name="Freedman E."/>
            <person name="Gearin G."/>
            <person name="Goldberg J."/>
            <person name="Griggs A."/>
            <person name="Gujja S."/>
            <person name="Heiman D."/>
            <person name="Howarth C."/>
            <person name="Larson L."/>
            <person name="Lui A."/>
            <person name="MacDonald P.J.P."/>
            <person name="Montmayeur A."/>
            <person name="Murphy C."/>
            <person name="Neiman D."/>
            <person name="Pearson M."/>
            <person name="Priest M."/>
            <person name="Roberts A."/>
            <person name="Saif S."/>
            <person name="Shea T."/>
            <person name="Shenoy N."/>
            <person name="Sisk P."/>
            <person name="Stolte C."/>
            <person name="Sykes S."/>
            <person name="Wortman J."/>
            <person name="Nusbaum C."/>
            <person name="Birren B."/>
        </authorList>
    </citation>
    <scope>NUCLEOTIDE SEQUENCE [LARGE SCALE GENOMIC DNA]</scope>
    <source>
        <strain evidence="6">54008</strain>
    </source>
</reference>
<dbReference type="GO" id="GO:0046486">
    <property type="term" value="P:glycerolipid metabolic process"/>
    <property type="evidence" value="ECO:0007669"/>
    <property type="project" value="UniProtKB-ARBA"/>
</dbReference>
<evidence type="ECO:0000259" key="5">
    <source>
        <dbReference type="PROSITE" id="PS51635"/>
    </source>
</evidence>
<sequence length="383" mass="42926">MAFQNDHFWVLSLDGGGVRALSSLIILRKIMDEAGTEPAKVFTAVAGTSGGGLDALMIGRLGLALLDCEEHFDILCRAVFQQREPWSILGGIYRNRYSHLLMEKEIKRVIEVAIQDRDATMQETGSSRRMHTYVVCRKVNQNGELDPSYVALSTKKTDTSINCEVWKAGRATSAAPTYFLPQNIQMQDTQTASYVDGGLGFNNPIHTISDEYKHLGFDVANKRRVCYVSIGTGKPSSEELDRARRFWRRSLKPSLLSTSLQALAWLLPNAPGGQLAGYLNDKDARDAVFDQAMGENAHEHFKLTIQAEGQLHSDTERYFRFNCDKDFDTFDGHHGLSDIALDGHRHLQNIRNVTESYLQREAGQIDQCVRQLQVQAKSIAFVP</sequence>
<evidence type="ECO:0000256" key="2">
    <source>
        <dbReference type="ARBA" id="ARBA00022963"/>
    </source>
</evidence>
<feature type="short sequence motif" description="DGA/G" evidence="4">
    <location>
        <begin position="196"/>
        <end position="198"/>
    </location>
</feature>
<feature type="domain" description="PNPLA" evidence="5">
    <location>
        <begin position="11"/>
        <end position="209"/>
    </location>
</feature>
<dbReference type="HOGENOM" id="CLU_000288_144_2_1"/>
<protein>
    <recommendedName>
        <fullName evidence="5">PNPLA domain-containing protein</fullName>
    </recommendedName>
</protein>
<dbReference type="Pfam" id="PF01734">
    <property type="entry name" value="Patatin"/>
    <property type="match status" value="1"/>
</dbReference>